<dbReference type="AlphaFoldDB" id="A0A0A9AUF8"/>
<feature type="compositionally biased region" description="Basic and acidic residues" evidence="1">
    <location>
        <begin position="10"/>
        <end position="20"/>
    </location>
</feature>
<dbReference type="EMBL" id="GBRH01243139">
    <property type="protein sequence ID" value="JAD54756.1"/>
    <property type="molecule type" value="Transcribed_RNA"/>
</dbReference>
<protein>
    <submittedName>
        <fullName evidence="2">Uncharacterized protein</fullName>
    </submittedName>
</protein>
<name>A0A0A9AUF8_ARUDO</name>
<accession>A0A0A9AUF8</accession>
<proteinExistence type="predicted"/>
<evidence type="ECO:0000256" key="1">
    <source>
        <dbReference type="SAM" id="MobiDB-lite"/>
    </source>
</evidence>
<organism evidence="2">
    <name type="scientific">Arundo donax</name>
    <name type="common">Giant reed</name>
    <name type="synonym">Donax arundinaceus</name>
    <dbReference type="NCBI Taxonomy" id="35708"/>
    <lineage>
        <taxon>Eukaryota</taxon>
        <taxon>Viridiplantae</taxon>
        <taxon>Streptophyta</taxon>
        <taxon>Embryophyta</taxon>
        <taxon>Tracheophyta</taxon>
        <taxon>Spermatophyta</taxon>
        <taxon>Magnoliopsida</taxon>
        <taxon>Liliopsida</taxon>
        <taxon>Poales</taxon>
        <taxon>Poaceae</taxon>
        <taxon>PACMAD clade</taxon>
        <taxon>Arundinoideae</taxon>
        <taxon>Arundineae</taxon>
        <taxon>Arundo</taxon>
    </lineage>
</organism>
<reference evidence="2" key="1">
    <citation type="submission" date="2014-09" db="EMBL/GenBank/DDBJ databases">
        <authorList>
            <person name="Magalhaes I.L.F."/>
            <person name="Oliveira U."/>
            <person name="Santos F.R."/>
            <person name="Vidigal T.H.D.A."/>
            <person name="Brescovit A.D."/>
            <person name="Santos A.J."/>
        </authorList>
    </citation>
    <scope>NUCLEOTIDE SEQUENCE</scope>
    <source>
        <tissue evidence="2">Shoot tissue taken approximately 20 cm above the soil surface</tissue>
    </source>
</reference>
<reference evidence="2" key="2">
    <citation type="journal article" date="2015" name="Data Brief">
        <title>Shoot transcriptome of the giant reed, Arundo donax.</title>
        <authorList>
            <person name="Barrero R.A."/>
            <person name="Guerrero F.D."/>
            <person name="Moolhuijzen P."/>
            <person name="Goolsby J.A."/>
            <person name="Tidwell J."/>
            <person name="Bellgard S.E."/>
            <person name="Bellgard M.I."/>
        </authorList>
    </citation>
    <scope>NUCLEOTIDE SEQUENCE</scope>
    <source>
        <tissue evidence="2">Shoot tissue taken approximately 20 cm above the soil surface</tissue>
    </source>
</reference>
<sequence>MSDLVISTDSETHENMGEPD</sequence>
<feature type="region of interest" description="Disordered" evidence="1">
    <location>
        <begin position="1"/>
        <end position="20"/>
    </location>
</feature>
<evidence type="ECO:0000313" key="2">
    <source>
        <dbReference type="EMBL" id="JAD54756.1"/>
    </source>
</evidence>